<feature type="region of interest" description="Disordered" evidence="1">
    <location>
        <begin position="278"/>
        <end position="325"/>
    </location>
</feature>
<dbReference type="Proteomes" id="UP000190831">
    <property type="component" value="Chromosome F"/>
</dbReference>
<dbReference type="OMA" id="IEWTSGY"/>
<evidence type="ECO:0000313" key="2">
    <source>
        <dbReference type="EMBL" id="SCW02734.1"/>
    </source>
</evidence>
<dbReference type="STRING" id="4955.A0A1G4MFN2"/>
<evidence type="ECO:0000313" key="3">
    <source>
        <dbReference type="Proteomes" id="UP000190831"/>
    </source>
</evidence>
<feature type="compositionally biased region" description="Basic and acidic residues" evidence="1">
    <location>
        <begin position="29"/>
        <end position="41"/>
    </location>
</feature>
<evidence type="ECO:0000256" key="1">
    <source>
        <dbReference type="SAM" id="MobiDB-lite"/>
    </source>
</evidence>
<reference evidence="3" key="1">
    <citation type="submission" date="2016-03" db="EMBL/GenBank/DDBJ databases">
        <authorList>
            <person name="Devillers H."/>
        </authorList>
    </citation>
    <scope>NUCLEOTIDE SEQUENCE [LARGE SCALE GENOMIC DNA]</scope>
</reference>
<keyword evidence="3" id="KW-1185">Reference proteome</keyword>
<feature type="compositionally biased region" description="Polar residues" evidence="1">
    <location>
        <begin position="308"/>
        <end position="323"/>
    </location>
</feature>
<feature type="compositionally biased region" description="Basic residues" evidence="1">
    <location>
        <begin position="278"/>
        <end position="288"/>
    </location>
</feature>
<dbReference type="AlphaFoldDB" id="A0A1G4MFN2"/>
<dbReference type="EMBL" id="LT598490">
    <property type="protein sequence ID" value="SCW02734.1"/>
    <property type="molecule type" value="Genomic_DNA"/>
</dbReference>
<dbReference type="OrthoDB" id="843225at2759"/>
<feature type="compositionally biased region" description="Low complexity" evidence="1">
    <location>
        <begin position="503"/>
        <end position="519"/>
    </location>
</feature>
<protein>
    <submittedName>
        <fullName evidence="2">LAFE_0F13102g1_1</fullName>
    </submittedName>
</protein>
<name>A0A1G4MFN2_LACFM</name>
<accession>A0A1G4MFN2</accession>
<feature type="region of interest" description="Disordered" evidence="1">
    <location>
        <begin position="481"/>
        <end position="519"/>
    </location>
</feature>
<sequence>MSTIVHQQSPNVEAEKASTADSGDGFAGIERKDQDLRVENKTGKSEYVPGVSFDTVPSFAGVACDDPEYHDRTLDYTEEEFYDNESGSPERYLNLTPDGKFLVIPTNRVRGCSPPPREFTSLTSLDSAMNGFDGKIFIGDNGQIIRTDYPSRPTIVNDALVLNRSHRDWSTKWQQRKEQIKARLDSPNAYYRFPEILFAKEKVKIPLASDGYTPLTKQQRKKALILNEKVGYPNTPRTIVCHISGRRHTWTALDWVLKRFSKDIDHLVVLTNIPRMSARRRSKSRSRSRSVASRSRSLGPFSREDLSSEQLQRTLSAGPGTSSNEEKHRCFIEWTSGYEIADIKKVLKNIVQYVTTVLPSDRVVKLTVEIVIGKTKKVMLDAMNVYTPDLIVLSSLRWRSTDSLVIWKSRVLTDALSQSFPVPVVIVPVKKLDDFEANLEEELRDENIADPKKFSNSKMPYHSVSAPSSFDSDLDIESAECESFDPQSSPGKSFRNTSPGRVSEASSKFSNSSSADSSMSTSIWNKQLSYRKKAAHEIYKIEQNKDLSPEDKLLGEVDAIIKSSIEFSMTLDNIDKSTDSFVELKKVLTGNTTPNATAPKRSMLDVVDKPIKHKTPIFKIERPVSPLKKTSQIKFAPEVKGKDGPGALGTGPLERTLSYDPNLRVGPSQVPKPGDTNLRKVRSATGLKPMRSVDSVASDTKKKSKGFFSFFKGSDNEGSAKSSRTPSRRNSSASESSGGFSLNSGSSRSKRSSFFGFKKS</sequence>
<feature type="compositionally biased region" description="Polar residues" evidence="1">
    <location>
        <begin position="485"/>
        <end position="500"/>
    </location>
</feature>
<proteinExistence type="predicted"/>
<dbReference type="InterPro" id="IPR014729">
    <property type="entry name" value="Rossmann-like_a/b/a_fold"/>
</dbReference>
<feature type="compositionally biased region" description="Polar residues" evidence="1">
    <location>
        <begin position="1"/>
        <end position="11"/>
    </location>
</feature>
<feature type="region of interest" description="Disordered" evidence="1">
    <location>
        <begin position="706"/>
        <end position="760"/>
    </location>
</feature>
<feature type="compositionally biased region" description="Polar residues" evidence="1">
    <location>
        <begin position="716"/>
        <end position="725"/>
    </location>
</feature>
<feature type="region of interest" description="Disordered" evidence="1">
    <location>
        <begin position="636"/>
        <end position="679"/>
    </location>
</feature>
<gene>
    <name evidence="2" type="ORF">LAFE_0F13102G</name>
</gene>
<organism evidence="2 3">
    <name type="scientific">Lachancea fermentati</name>
    <name type="common">Zygosaccharomyces fermentati</name>
    <dbReference type="NCBI Taxonomy" id="4955"/>
    <lineage>
        <taxon>Eukaryota</taxon>
        <taxon>Fungi</taxon>
        <taxon>Dikarya</taxon>
        <taxon>Ascomycota</taxon>
        <taxon>Saccharomycotina</taxon>
        <taxon>Saccharomycetes</taxon>
        <taxon>Saccharomycetales</taxon>
        <taxon>Saccharomycetaceae</taxon>
        <taxon>Lachancea</taxon>
    </lineage>
</organism>
<feature type="region of interest" description="Disordered" evidence="1">
    <location>
        <begin position="1"/>
        <end position="41"/>
    </location>
</feature>
<feature type="compositionally biased region" description="Low complexity" evidence="1">
    <location>
        <begin position="728"/>
        <end position="760"/>
    </location>
</feature>
<dbReference type="Gene3D" id="3.40.50.620">
    <property type="entry name" value="HUPs"/>
    <property type="match status" value="1"/>
</dbReference>